<feature type="transmembrane region" description="Helical" evidence="19">
    <location>
        <begin position="182"/>
        <end position="201"/>
    </location>
</feature>
<dbReference type="PROSITE" id="PS01315">
    <property type="entry name" value="CDS"/>
    <property type="match status" value="1"/>
</dbReference>
<evidence type="ECO:0000256" key="12">
    <source>
        <dbReference type="ARBA" id="ARBA00022695"/>
    </source>
</evidence>
<dbReference type="STRING" id="1121391.SAMN02745206_02147"/>
<evidence type="ECO:0000256" key="7">
    <source>
        <dbReference type="ARBA" id="ARBA00019373"/>
    </source>
</evidence>
<keyword evidence="8" id="KW-1003">Cell membrane</keyword>
<comment type="pathway">
    <text evidence="3 18">Phospholipid metabolism; CDP-diacylglycerol biosynthesis; CDP-diacylglycerol from sn-glycerol 3-phosphate: step 3/3.</text>
</comment>
<evidence type="ECO:0000256" key="17">
    <source>
        <dbReference type="ARBA" id="ARBA00023264"/>
    </source>
</evidence>
<evidence type="ECO:0000256" key="19">
    <source>
        <dbReference type="SAM" id="Phobius"/>
    </source>
</evidence>
<evidence type="ECO:0000313" key="21">
    <source>
        <dbReference type="Proteomes" id="UP000184076"/>
    </source>
</evidence>
<evidence type="ECO:0000256" key="6">
    <source>
        <dbReference type="ARBA" id="ARBA00012487"/>
    </source>
</evidence>
<evidence type="ECO:0000256" key="8">
    <source>
        <dbReference type="ARBA" id="ARBA00022475"/>
    </source>
</evidence>
<dbReference type="OrthoDB" id="9799199at2"/>
<sequence>MSQWSSHAKRWVTGLGLAVPLIALLAYGPLWLWAAAVTAAACVGLWEYENMAQEGTVPKEWLVFSLGTGALFPVAAYALGSSGLLAAAAVSVFLMLFAHLARPPLSRPALVRGMISLGGWTYVCFLLSFVLLLGALPHGRAWVFYVLVVIVAGDTGAFYTGRRFGRRKLYEAVSPKKTIEGSMGGLAAAMFVGTLFGLAFLRESGAAVFHFLFLSAVVELVGQVGDLMESLLKRMAGVKDSSNLLPGHGGLLDRLDSLLFAFPITWFFAERL</sequence>
<dbReference type="GO" id="GO:0016024">
    <property type="term" value="P:CDP-diacylglycerol biosynthetic process"/>
    <property type="evidence" value="ECO:0007669"/>
    <property type="project" value="UniProtKB-UniPathway"/>
</dbReference>
<evidence type="ECO:0000256" key="4">
    <source>
        <dbReference type="ARBA" id="ARBA00005189"/>
    </source>
</evidence>
<comment type="pathway">
    <text evidence="4">Lipid metabolism.</text>
</comment>
<dbReference type="InterPro" id="IPR000374">
    <property type="entry name" value="PC_trans"/>
</dbReference>
<evidence type="ECO:0000256" key="5">
    <source>
        <dbReference type="ARBA" id="ARBA00010185"/>
    </source>
</evidence>
<feature type="transmembrane region" description="Helical" evidence="19">
    <location>
        <begin position="142"/>
        <end position="161"/>
    </location>
</feature>
<dbReference type="GO" id="GO:0004605">
    <property type="term" value="F:phosphatidate cytidylyltransferase activity"/>
    <property type="evidence" value="ECO:0007669"/>
    <property type="project" value="UniProtKB-EC"/>
</dbReference>
<accession>A0A1M5C8W0</accession>
<keyword evidence="11 18" id="KW-0812">Transmembrane</keyword>
<dbReference type="RefSeq" id="WP_073039162.1">
    <property type="nucleotide sequence ID" value="NZ_FQVB01000019.1"/>
</dbReference>
<evidence type="ECO:0000256" key="1">
    <source>
        <dbReference type="ARBA" id="ARBA00001698"/>
    </source>
</evidence>
<evidence type="ECO:0000256" key="18">
    <source>
        <dbReference type="RuleBase" id="RU003938"/>
    </source>
</evidence>
<dbReference type="PANTHER" id="PTHR46382">
    <property type="entry name" value="PHOSPHATIDATE CYTIDYLYLTRANSFERASE"/>
    <property type="match status" value="1"/>
</dbReference>
<comment type="catalytic activity">
    <reaction evidence="1 18">
        <text>a 1,2-diacyl-sn-glycero-3-phosphate + CTP + H(+) = a CDP-1,2-diacyl-sn-glycerol + diphosphate</text>
        <dbReference type="Rhea" id="RHEA:16229"/>
        <dbReference type="ChEBI" id="CHEBI:15378"/>
        <dbReference type="ChEBI" id="CHEBI:33019"/>
        <dbReference type="ChEBI" id="CHEBI:37563"/>
        <dbReference type="ChEBI" id="CHEBI:58332"/>
        <dbReference type="ChEBI" id="CHEBI:58608"/>
        <dbReference type="EC" id="2.7.7.41"/>
    </reaction>
</comment>
<dbReference type="AlphaFoldDB" id="A0A1M5C8W0"/>
<evidence type="ECO:0000313" key="20">
    <source>
        <dbReference type="EMBL" id="SHF51189.1"/>
    </source>
</evidence>
<keyword evidence="21" id="KW-1185">Reference proteome</keyword>
<reference evidence="21" key="1">
    <citation type="submission" date="2016-11" db="EMBL/GenBank/DDBJ databases">
        <authorList>
            <person name="Varghese N."/>
            <person name="Submissions S."/>
        </authorList>
    </citation>
    <scope>NUCLEOTIDE SEQUENCE [LARGE SCALE GENOMIC DNA]</scope>
    <source>
        <strain evidence="21">DSM 9756</strain>
    </source>
</reference>
<keyword evidence="15 19" id="KW-0472">Membrane</keyword>
<gene>
    <name evidence="20" type="ORF">SAMN02745206_02147</name>
</gene>
<dbReference type="EC" id="2.7.7.41" evidence="6 18"/>
<feature type="transmembrane region" description="Helical" evidence="19">
    <location>
        <begin position="113"/>
        <end position="136"/>
    </location>
</feature>
<comment type="similarity">
    <text evidence="5 18">Belongs to the CDS family.</text>
</comment>
<keyword evidence="10 18" id="KW-0808">Transferase</keyword>
<protein>
    <recommendedName>
        <fullName evidence="7 18">Phosphatidate cytidylyltransferase</fullName>
        <ecNumber evidence="6 18">2.7.7.41</ecNumber>
    </recommendedName>
</protein>
<dbReference type="Pfam" id="PF01148">
    <property type="entry name" value="CTP_transf_1"/>
    <property type="match status" value="1"/>
</dbReference>
<feature type="transmembrane region" description="Helical" evidence="19">
    <location>
        <begin position="84"/>
        <end position="101"/>
    </location>
</feature>
<evidence type="ECO:0000256" key="13">
    <source>
        <dbReference type="ARBA" id="ARBA00022989"/>
    </source>
</evidence>
<keyword evidence="16" id="KW-0594">Phospholipid biosynthesis</keyword>
<evidence type="ECO:0000256" key="14">
    <source>
        <dbReference type="ARBA" id="ARBA00023098"/>
    </source>
</evidence>
<keyword evidence="13 19" id="KW-1133">Transmembrane helix</keyword>
<keyword evidence="9" id="KW-0444">Lipid biosynthesis</keyword>
<evidence type="ECO:0000256" key="15">
    <source>
        <dbReference type="ARBA" id="ARBA00023136"/>
    </source>
</evidence>
<keyword evidence="14" id="KW-0443">Lipid metabolism</keyword>
<dbReference type="Proteomes" id="UP000184076">
    <property type="component" value="Unassembled WGS sequence"/>
</dbReference>
<evidence type="ECO:0000256" key="11">
    <source>
        <dbReference type="ARBA" id="ARBA00022692"/>
    </source>
</evidence>
<dbReference type="PANTHER" id="PTHR46382:SF1">
    <property type="entry name" value="PHOSPHATIDATE CYTIDYLYLTRANSFERASE"/>
    <property type="match status" value="1"/>
</dbReference>
<organism evidence="20 21">
    <name type="scientific">Desulfacinum infernum DSM 9756</name>
    <dbReference type="NCBI Taxonomy" id="1121391"/>
    <lineage>
        <taxon>Bacteria</taxon>
        <taxon>Pseudomonadati</taxon>
        <taxon>Thermodesulfobacteriota</taxon>
        <taxon>Syntrophobacteria</taxon>
        <taxon>Syntrophobacterales</taxon>
        <taxon>Syntrophobacteraceae</taxon>
        <taxon>Desulfacinum</taxon>
    </lineage>
</organism>
<feature type="transmembrane region" description="Helical" evidence="19">
    <location>
        <begin position="207"/>
        <end position="225"/>
    </location>
</feature>
<evidence type="ECO:0000256" key="16">
    <source>
        <dbReference type="ARBA" id="ARBA00023209"/>
    </source>
</evidence>
<dbReference type="UniPathway" id="UPA00557">
    <property type="reaction ID" value="UER00614"/>
</dbReference>
<dbReference type="GO" id="GO:0005886">
    <property type="term" value="C:plasma membrane"/>
    <property type="evidence" value="ECO:0007669"/>
    <property type="project" value="UniProtKB-SubCell"/>
</dbReference>
<evidence type="ECO:0000256" key="10">
    <source>
        <dbReference type="ARBA" id="ARBA00022679"/>
    </source>
</evidence>
<evidence type="ECO:0000256" key="3">
    <source>
        <dbReference type="ARBA" id="ARBA00005119"/>
    </source>
</evidence>
<evidence type="ECO:0000256" key="2">
    <source>
        <dbReference type="ARBA" id="ARBA00004651"/>
    </source>
</evidence>
<comment type="subcellular location">
    <subcellularLocation>
        <location evidence="2">Cell membrane</location>
        <topology evidence="2">Multi-pass membrane protein</topology>
    </subcellularLocation>
</comment>
<keyword evidence="12 18" id="KW-0548">Nucleotidyltransferase</keyword>
<name>A0A1M5C8W0_9BACT</name>
<proteinExistence type="inferred from homology"/>
<dbReference type="EMBL" id="FQVB01000019">
    <property type="protein sequence ID" value="SHF51189.1"/>
    <property type="molecule type" value="Genomic_DNA"/>
</dbReference>
<keyword evidence="17" id="KW-1208">Phospholipid metabolism</keyword>
<evidence type="ECO:0000256" key="9">
    <source>
        <dbReference type="ARBA" id="ARBA00022516"/>
    </source>
</evidence>